<dbReference type="PANTHER" id="PTHR20884:SF8">
    <property type="entry name" value="GDP-D-GLUCOSE PHOSPHORYLASE 1"/>
    <property type="match status" value="1"/>
</dbReference>
<evidence type="ECO:0000256" key="1">
    <source>
        <dbReference type="SAM" id="MobiDB-lite"/>
    </source>
</evidence>
<accession>A0A8J6C4C3</accession>
<evidence type="ECO:0000313" key="2">
    <source>
        <dbReference type="EMBL" id="KAG8457205.1"/>
    </source>
</evidence>
<proteinExistence type="predicted"/>
<dbReference type="EMBL" id="JAGTXO010000078">
    <property type="protein sequence ID" value="KAG8457205.1"/>
    <property type="molecule type" value="Genomic_DNA"/>
</dbReference>
<feature type="compositionally biased region" description="Low complexity" evidence="1">
    <location>
        <begin position="496"/>
        <end position="513"/>
    </location>
</feature>
<dbReference type="PANTHER" id="PTHR20884">
    <property type="entry name" value="GDP-D-GLUCOSE PHOSPHORYLASE 1"/>
    <property type="match status" value="1"/>
</dbReference>
<feature type="region of interest" description="Disordered" evidence="1">
    <location>
        <begin position="257"/>
        <end position="322"/>
    </location>
</feature>
<feature type="compositionally biased region" description="Low complexity" evidence="1">
    <location>
        <begin position="561"/>
        <end position="582"/>
    </location>
</feature>
<comment type="caution">
    <text evidence="2">The sequence shown here is derived from an EMBL/GenBank/DDBJ whole genome shotgun (WGS) entry which is preliminary data.</text>
</comment>
<dbReference type="InterPro" id="IPR026506">
    <property type="entry name" value="GDPGP"/>
</dbReference>
<dbReference type="GO" id="GO:0016787">
    <property type="term" value="F:hydrolase activity"/>
    <property type="evidence" value="ECO:0007669"/>
    <property type="project" value="UniProtKB-KW"/>
</dbReference>
<dbReference type="Proteomes" id="UP000751190">
    <property type="component" value="Unassembled WGS sequence"/>
</dbReference>
<reference evidence="2" key="1">
    <citation type="submission" date="2021-05" db="EMBL/GenBank/DDBJ databases">
        <title>The genome of the haptophyte Pavlova lutheri (Diacronema luteri, Pavlovales) - a model for lipid biosynthesis in eukaryotic algae.</title>
        <authorList>
            <person name="Hulatt C.J."/>
            <person name="Posewitz M.C."/>
        </authorList>
    </citation>
    <scope>NUCLEOTIDE SEQUENCE</scope>
    <source>
        <strain evidence="2">NIVA-4/92</strain>
    </source>
</reference>
<organism evidence="2 3">
    <name type="scientific">Diacronema lutheri</name>
    <name type="common">Unicellular marine alga</name>
    <name type="synonym">Monochrysis lutheri</name>
    <dbReference type="NCBI Taxonomy" id="2081491"/>
    <lineage>
        <taxon>Eukaryota</taxon>
        <taxon>Haptista</taxon>
        <taxon>Haptophyta</taxon>
        <taxon>Pavlovophyceae</taxon>
        <taxon>Pavlovales</taxon>
        <taxon>Pavlovaceae</taxon>
        <taxon>Diacronema</taxon>
    </lineage>
</organism>
<protein>
    <submittedName>
        <fullName evidence="2">Uncharacterized protein</fullName>
    </submittedName>
</protein>
<name>A0A8J6C4C3_DIALT</name>
<feature type="region of interest" description="Disordered" evidence="1">
    <location>
        <begin position="489"/>
        <end position="517"/>
    </location>
</feature>
<dbReference type="AlphaFoldDB" id="A0A8J6C4C3"/>
<feature type="region of interest" description="Disordered" evidence="1">
    <location>
        <begin position="206"/>
        <end position="234"/>
    </location>
</feature>
<dbReference type="GO" id="GO:0005085">
    <property type="term" value="F:guanyl-nucleotide exchange factor activity"/>
    <property type="evidence" value="ECO:0007669"/>
    <property type="project" value="UniProtKB-KW"/>
</dbReference>
<gene>
    <name evidence="2" type="ORF">KFE25_000899</name>
</gene>
<feature type="compositionally biased region" description="Low complexity" evidence="1">
    <location>
        <begin position="259"/>
        <end position="270"/>
    </location>
</feature>
<sequence>MATLFESAIKHPDGAPLAPHSPPAVGRALSVAADGAHARTGGIGACATMPVLPSSWAAILEAAEADAPFHATRAAGGRRDSGAPQLLPTFEIPRLPPRFQSSTGRGGAPSGCNFKLRATPPPLPRSPLLAPTAAGAAAGALPAGAPPRIAGSATLPPSFFASLVQVTQVSTRAQQAARDCALRPPVAPPFAGATRRGAPSHLALPARADGLGAGAPGAGGPGAGGPAAGGPARIAPSASVASAALSLAHDGASLTDVDSLSSASAPSSAEPSERSEQSEHSERSEPSEPSEASGTSEAGDGIPRSASSSSHGSAAAGARDGAGAHRSHGAVAVTLTAAGLAACRTALDTDTDDVDSLADASLAEPVAVAAAAADAAIAAAVGAAAASAAATVVAAALRDADAAAASSAASAASTVAALGDVDADGDEPTAALGASAARPLLSAEYLAHLFDACVAASAAATSEEGRLIAYDAADCTVTKRLGAFKARLDARRGKKPNPQAAALAADPASDPNSTVNVMAPVDPSKFNFTKVNAAEVLERELPLPRAPSSVASSPPASPHLDGPSSSDALASPPRAAPSAAAAAEAGDGAAGAAGAVEPCTVFSLLPNKYPVASRHLLLVDATLSPQRLSRRAVDALASLLEACPPFAAAFNSWGAAASIGHLHVHLTDEPLPVDSFELARTDTAANGAPVYALLGYPAHHRAFLWSTPSGRAALVAQLDGLHALGIPYNVAFSPRGHATVFARTKAQPDFSWRVYGERLGGFELAGIFTAFQENTYAALDEESVAAMLRLATVPMPPAAQLPADAARA</sequence>
<feature type="compositionally biased region" description="Low complexity" evidence="1">
    <location>
        <begin position="287"/>
        <end position="297"/>
    </location>
</feature>
<dbReference type="GO" id="GO:0000166">
    <property type="term" value="F:nucleotide binding"/>
    <property type="evidence" value="ECO:0007669"/>
    <property type="project" value="UniProtKB-KW"/>
</dbReference>
<feature type="compositionally biased region" description="Low complexity" evidence="1">
    <location>
        <begin position="304"/>
        <end position="321"/>
    </location>
</feature>
<feature type="region of interest" description="Disordered" evidence="1">
    <location>
        <begin position="544"/>
        <end position="582"/>
    </location>
</feature>
<dbReference type="GO" id="GO:0006006">
    <property type="term" value="P:glucose metabolic process"/>
    <property type="evidence" value="ECO:0007669"/>
    <property type="project" value="TreeGrafter"/>
</dbReference>
<keyword evidence="3" id="KW-1185">Reference proteome</keyword>
<feature type="compositionally biased region" description="Gly residues" evidence="1">
    <location>
        <begin position="211"/>
        <end position="228"/>
    </location>
</feature>
<dbReference type="GO" id="GO:0080048">
    <property type="term" value="F:GDP-D-glucose phosphorylase activity"/>
    <property type="evidence" value="ECO:0007669"/>
    <property type="project" value="UniProtKB-EC"/>
</dbReference>
<feature type="compositionally biased region" description="Basic and acidic residues" evidence="1">
    <location>
        <begin position="271"/>
        <end position="286"/>
    </location>
</feature>
<dbReference type="GO" id="GO:0005737">
    <property type="term" value="C:cytoplasm"/>
    <property type="evidence" value="ECO:0007669"/>
    <property type="project" value="UniProtKB-SubCell"/>
</dbReference>
<evidence type="ECO:0000313" key="3">
    <source>
        <dbReference type="Proteomes" id="UP000751190"/>
    </source>
</evidence>
<dbReference type="OrthoDB" id="10681983at2759"/>
<dbReference type="OMA" id="PCPPNEN"/>